<dbReference type="Gene3D" id="3.40.50.2000">
    <property type="entry name" value="Glycogen Phosphorylase B"/>
    <property type="match status" value="3"/>
</dbReference>
<dbReference type="InterPro" id="IPR001296">
    <property type="entry name" value="Glyco_trans_1"/>
</dbReference>
<dbReference type="SUPFAM" id="SSF53756">
    <property type="entry name" value="UDP-Glycosyltransferase/glycogen phosphorylase"/>
    <property type="match status" value="2"/>
</dbReference>
<comment type="caution">
    <text evidence="4">The sequence shown here is derived from an EMBL/GenBank/DDBJ whole genome shotgun (WGS) entry which is preliminary data.</text>
</comment>
<evidence type="ECO:0000259" key="1">
    <source>
        <dbReference type="Pfam" id="PF00534"/>
    </source>
</evidence>
<evidence type="ECO:0000313" key="5">
    <source>
        <dbReference type="Proteomes" id="UP001231109"/>
    </source>
</evidence>
<dbReference type="PROSITE" id="PS51257">
    <property type="entry name" value="PROKAR_LIPOPROTEIN"/>
    <property type="match status" value="1"/>
</dbReference>
<name>A0ABT9I414_9GAMM</name>
<evidence type="ECO:0000259" key="2">
    <source>
        <dbReference type="Pfam" id="PF13524"/>
    </source>
</evidence>
<dbReference type="Pfam" id="PF13579">
    <property type="entry name" value="Glyco_trans_4_4"/>
    <property type="match status" value="1"/>
</dbReference>
<dbReference type="CDD" id="cd03801">
    <property type="entry name" value="GT4_PimA-like"/>
    <property type="match status" value="1"/>
</dbReference>
<dbReference type="InterPro" id="IPR055259">
    <property type="entry name" value="YkvP/CgeB_Glyco_trans-like"/>
</dbReference>
<evidence type="ECO:0000313" key="4">
    <source>
        <dbReference type="EMBL" id="MDP5138131.1"/>
    </source>
</evidence>
<reference evidence="4 5" key="1">
    <citation type="submission" date="2022-11" db="EMBL/GenBank/DDBJ databases">
        <title>Viruses from the air-sea interface of a natural surface slick.</title>
        <authorList>
            <person name="Rahlff J."/>
            <person name="Holmfeldt K."/>
        </authorList>
    </citation>
    <scope>NUCLEOTIDE SEQUENCE [LARGE SCALE GENOMIC DNA]</scope>
    <source>
        <strain evidence="4 5">SMS4</strain>
    </source>
</reference>
<accession>A0ABT9I414</accession>
<dbReference type="EC" id="2.4.-.-" evidence="4"/>
<dbReference type="Pfam" id="PF00534">
    <property type="entry name" value="Glycos_transf_1"/>
    <property type="match status" value="1"/>
</dbReference>
<dbReference type="Proteomes" id="UP001231109">
    <property type="component" value="Unassembled WGS sequence"/>
</dbReference>
<keyword evidence="4" id="KW-0328">Glycosyltransferase</keyword>
<protein>
    <submittedName>
        <fullName evidence="4">Glycosyltransferase</fullName>
        <ecNumber evidence="4">2.4.-.-</ecNumber>
    </submittedName>
</protein>
<dbReference type="GO" id="GO:0016757">
    <property type="term" value="F:glycosyltransferase activity"/>
    <property type="evidence" value="ECO:0007669"/>
    <property type="project" value="UniProtKB-KW"/>
</dbReference>
<organism evidence="4 5">
    <name type="scientific">Rheinheimera baltica</name>
    <dbReference type="NCBI Taxonomy" id="67576"/>
    <lineage>
        <taxon>Bacteria</taxon>
        <taxon>Pseudomonadati</taxon>
        <taxon>Pseudomonadota</taxon>
        <taxon>Gammaproteobacteria</taxon>
        <taxon>Chromatiales</taxon>
        <taxon>Chromatiaceae</taxon>
        <taxon>Rheinheimera</taxon>
    </lineage>
</organism>
<feature type="domain" description="Spore protein YkvP/CgeB glycosyl transferase-like" evidence="2">
    <location>
        <begin position="812"/>
        <end position="942"/>
    </location>
</feature>
<dbReference type="PANTHER" id="PTHR12526">
    <property type="entry name" value="GLYCOSYLTRANSFERASE"/>
    <property type="match status" value="1"/>
</dbReference>
<sequence>MAKVLTAPRLTLSVAGRVVYVVNQNAGYSCDAYSKRTHGVATALVANGHSVIVINRTHLPTGIIMANQLDSQLYHQQDDIRYLSLFQSPPHTFSNTQQELLAAVDELEQAFVVYKPEVVIATSNAINAEPAMLAAKRLKLPFYYDVRSFEELNRASYEPAWQQTEEFLQIKNKETSIAGNADKVITLNSLMRDELIARGVAAEKILLIPNGINQVPEILAVDDNFKVSFNIGYIGSFNEYEGLDDLLQACALLRQSGMAVNLRLIGTVNSCHIPNHNTEYAKIIQTKIQQLGISHWVIVNANVDDTQIALSYQEVDVVVLPRRSYPITELESSVEPIEAASYGKPVLLSDVAPNKLLVDECNAFNLFANGDVIDLAAKLKVLLTNKTLHYKSDAEKSLRWVIQHRYYCQLGRSLSQHICSDTEYGEYKRSKPQHLAFVSVERDALGNTIVNRATVPDNTIQGTANSNRSIYLSRAPQRYQKNLTAGSTLFVYAASKFINISDKSSRAALALIKFYDVEGNYIECGYGKLAFSEAFNAHYKYLPCTDGKISEIYQLKVPSEAVRVEVAFRLFNASKAEQVELSNVRIEQGVKLRLVQKMESAKVAFEPSSAQAVKISIAGWPDYPKTAKPYVMGIMDEFTTGCFEQDLNLIQPRPDNWYGLAEKYPPKLFFIESAWKGNMGSWQYRVAQYANKPGHEVAQICQYAKAKNIPTLFWNKEDPVHHDKFMESARLADYIFTTDANMISSYREKTGNTKVFALPFAAQPALHKPAQLKGRKMLSCFAGSWYGDRHAERGQVMGWLLDAANQHGLEIYDRNHGTGIFPFPQQYQHGIKGSLPYKALCDEYNRYRIFLNVNSVTDSPTMFSRRVFELMACGTPVVSTYAKGIEQLFDSDAVWMVNSPQEAEQAIHTLMTDDTEWRRRSLAGIREVFSKHTYAHRLNDIFATLGISSRMPTDPAMLLLAKADTADELRQLQQFAASQQYANFTLAIECSPALSGAAIAARTVLLQPGQGGAWLTQLLAKAKDNSTMLAGHFSAQCRYDVHYLRDLANASLYQPDATGWAKALEDDCFAFNSPALQAGTLWQAAQFAQQHLHCDPLQVLQQSDLFVADSDQFSLVGPRLGQVVGA</sequence>
<keyword evidence="5" id="KW-1185">Reference proteome</keyword>
<dbReference type="Pfam" id="PF13524">
    <property type="entry name" value="Glyco_trans_1_2"/>
    <property type="match status" value="1"/>
</dbReference>
<evidence type="ECO:0000259" key="3">
    <source>
        <dbReference type="Pfam" id="PF13579"/>
    </source>
</evidence>
<feature type="domain" description="Glycosyltransferase subfamily 4-like N-terminal" evidence="3">
    <location>
        <begin position="34"/>
        <end position="211"/>
    </location>
</feature>
<proteinExistence type="predicted"/>
<feature type="domain" description="Glycosyl transferase family 1" evidence="1">
    <location>
        <begin position="231"/>
        <end position="388"/>
    </location>
</feature>
<dbReference type="InterPro" id="IPR028098">
    <property type="entry name" value="Glyco_trans_4-like_N"/>
</dbReference>
<keyword evidence="4" id="KW-0808">Transferase</keyword>
<dbReference type="RefSeq" id="WP_305977294.1">
    <property type="nucleotide sequence ID" value="NZ_JAPJDZ010000101.1"/>
</dbReference>
<gene>
    <name evidence="4" type="ORF">ORJ04_19465</name>
</gene>
<dbReference type="EMBL" id="JAPJDZ010000101">
    <property type="protein sequence ID" value="MDP5138131.1"/>
    <property type="molecule type" value="Genomic_DNA"/>
</dbReference>